<dbReference type="GO" id="GO:0046983">
    <property type="term" value="F:protein dimerization activity"/>
    <property type="evidence" value="ECO:0007669"/>
    <property type="project" value="InterPro"/>
</dbReference>
<dbReference type="CDD" id="cd16917">
    <property type="entry name" value="HATPase_UhpB-NarQ-NarX-like"/>
    <property type="match status" value="1"/>
</dbReference>
<evidence type="ECO:0008006" key="14">
    <source>
        <dbReference type="Google" id="ProtNLM"/>
    </source>
</evidence>
<sequence>MNLRAAFENRSGRVIALFRVILVGVFLIAVLVEPVATASDLDRGKALLFGYLAVSLLAAVVAWRSWWYDQRIAPGLLALDVTAFIAAVYVTETGNADFTSPFLALFALAILSATLRWDWRVASVTGVFATVLFVVVGLVIWNLGLPIDVYRFGRRSLYMLALLIVLVWFGVQRRDPHVTRLDPGPDDPMAQTDDGTDLRWRALEHAMAVTGARRGVLAWSDAEEPWLNLHQMGNGQRRLERLGPDAIVGWDEGGDEVRLFDSLRGRKLVRDADNLPHARTLRTPMPLAAHCGITEGLTLPLRCVSGSGIIVLAELTGPGPDFVTLGGILNREISSAFDRIAVIEFEREALLSRTRAAIARDLHDSVAQSLAGACFRLEALRRMQDPRALDVELVTVRDALRREQEHVRTLIDALRSPASTPDDQDLLHDLRATASDAAMHWNLTVTVTGAPATTVPGWYSHELQQLLREAVANAARHGGAREVTVALQRRGAGLVLDIADDGAGFELTGADQQPWSIRERVATLGGQLAVDSSPQGTHLAILLPLGADGAAR</sequence>
<dbReference type="Pfam" id="PF07730">
    <property type="entry name" value="HisKA_3"/>
    <property type="match status" value="1"/>
</dbReference>
<dbReference type="PANTHER" id="PTHR24421:SF37">
    <property type="entry name" value="SENSOR HISTIDINE KINASE NARS"/>
    <property type="match status" value="1"/>
</dbReference>
<dbReference type="Gene3D" id="3.30.565.10">
    <property type="entry name" value="Histidine kinase-like ATPase, C-terminal domain"/>
    <property type="match status" value="1"/>
</dbReference>
<feature type="domain" description="Signal transduction histidine kinase subgroup 3 dimerisation and phosphoacceptor" evidence="11">
    <location>
        <begin position="355"/>
        <end position="417"/>
    </location>
</feature>
<dbReference type="GO" id="GO:0005886">
    <property type="term" value="C:plasma membrane"/>
    <property type="evidence" value="ECO:0007669"/>
    <property type="project" value="UniProtKB-SubCell"/>
</dbReference>
<evidence type="ECO:0000256" key="6">
    <source>
        <dbReference type="ARBA" id="ARBA00022989"/>
    </source>
</evidence>
<comment type="subcellular location">
    <subcellularLocation>
        <location evidence="1">Cell membrane</location>
        <topology evidence="1">Multi-pass membrane protein</topology>
    </subcellularLocation>
</comment>
<feature type="transmembrane region" description="Helical" evidence="9">
    <location>
        <begin position="16"/>
        <end position="36"/>
    </location>
</feature>
<dbReference type="SUPFAM" id="SSF55874">
    <property type="entry name" value="ATPase domain of HSP90 chaperone/DNA topoisomerase II/histidine kinase"/>
    <property type="match status" value="1"/>
</dbReference>
<evidence type="ECO:0000256" key="7">
    <source>
        <dbReference type="ARBA" id="ARBA00023012"/>
    </source>
</evidence>
<organism evidence="12 13">
    <name type="scientific">Novosphingobium aerophilum</name>
    <dbReference type="NCBI Taxonomy" id="2839843"/>
    <lineage>
        <taxon>Bacteria</taxon>
        <taxon>Pseudomonadati</taxon>
        <taxon>Pseudomonadota</taxon>
        <taxon>Alphaproteobacteria</taxon>
        <taxon>Sphingomonadales</taxon>
        <taxon>Sphingomonadaceae</taxon>
        <taxon>Novosphingobium</taxon>
    </lineage>
</organism>
<dbReference type="InterPro" id="IPR036890">
    <property type="entry name" value="HATPase_C_sf"/>
</dbReference>
<dbReference type="AlphaFoldDB" id="A0A7X1F984"/>
<feature type="transmembrane region" description="Helical" evidence="9">
    <location>
        <begin position="48"/>
        <end position="66"/>
    </location>
</feature>
<evidence type="ECO:0000256" key="9">
    <source>
        <dbReference type="SAM" id="Phobius"/>
    </source>
</evidence>
<keyword evidence="4 9" id="KW-0812">Transmembrane</keyword>
<keyword evidence="8 9" id="KW-0472">Membrane</keyword>
<protein>
    <recommendedName>
        <fullName evidence="14">Signal transduction histidine kinase subgroup 3 dimerisation and phosphoacceptor domain-containing protein</fullName>
    </recommendedName>
</protein>
<feature type="transmembrane region" description="Helical" evidence="9">
    <location>
        <begin position="121"/>
        <end position="143"/>
    </location>
</feature>
<dbReference type="Pfam" id="PF02518">
    <property type="entry name" value="HATPase_c"/>
    <property type="match status" value="1"/>
</dbReference>
<dbReference type="EMBL" id="JACLAU010000024">
    <property type="protein sequence ID" value="MBC2652712.1"/>
    <property type="molecule type" value="Genomic_DNA"/>
</dbReference>
<dbReference type="GO" id="GO:0000155">
    <property type="term" value="F:phosphorelay sensor kinase activity"/>
    <property type="evidence" value="ECO:0007669"/>
    <property type="project" value="InterPro"/>
</dbReference>
<evidence type="ECO:0000256" key="1">
    <source>
        <dbReference type="ARBA" id="ARBA00004651"/>
    </source>
</evidence>
<evidence type="ECO:0000259" key="11">
    <source>
        <dbReference type="Pfam" id="PF07730"/>
    </source>
</evidence>
<dbReference type="Proteomes" id="UP000520156">
    <property type="component" value="Unassembled WGS sequence"/>
</dbReference>
<comment type="caution">
    <text evidence="12">The sequence shown here is derived from an EMBL/GenBank/DDBJ whole genome shotgun (WGS) entry which is preliminary data.</text>
</comment>
<feature type="domain" description="Histidine kinase/HSP90-like ATPase" evidence="10">
    <location>
        <begin position="462"/>
        <end position="545"/>
    </location>
</feature>
<feature type="transmembrane region" description="Helical" evidence="9">
    <location>
        <begin position="72"/>
        <end position="91"/>
    </location>
</feature>
<feature type="transmembrane region" description="Helical" evidence="9">
    <location>
        <begin position="98"/>
        <end position="115"/>
    </location>
</feature>
<keyword evidence="7" id="KW-0902">Two-component regulatory system</keyword>
<evidence type="ECO:0000256" key="8">
    <source>
        <dbReference type="ARBA" id="ARBA00023136"/>
    </source>
</evidence>
<dbReference type="InterPro" id="IPR011712">
    <property type="entry name" value="Sig_transdc_His_kin_sub3_dim/P"/>
</dbReference>
<keyword evidence="5" id="KW-0418">Kinase</keyword>
<gene>
    <name evidence="12" type="ORF">H7F49_13500</name>
</gene>
<evidence type="ECO:0000256" key="4">
    <source>
        <dbReference type="ARBA" id="ARBA00022692"/>
    </source>
</evidence>
<evidence type="ECO:0000259" key="10">
    <source>
        <dbReference type="Pfam" id="PF02518"/>
    </source>
</evidence>
<dbReference type="RefSeq" id="WP_185684105.1">
    <property type="nucleotide sequence ID" value="NZ_JACLAU010000024.1"/>
</dbReference>
<evidence type="ECO:0000256" key="5">
    <source>
        <dbReference type="ARBA" id="ARBA00022777"/>
    </source>
</evidence>
<dbReference type="InterPro" id="IPR050482">
    <property type="entry name" value="Sensor_HK_TwoCompSys"/>
</dbReference>
<keyword evidence="3" id="KW-0808">Transferase</keyword>
<keyword evidence="13" id="KW-1185">Reference proteome</keyword>
<evidence type="ECO:0000256" key="2">
    <source>
        <dbReference type="ARBA" id="ARBA00022475"/>
    </source>
</evidence>
<proteinExistence type="predicted"/>
<evidence type="ECO:0000256" key="3">
    <source>
        <dbReference type="ARBA" id="ARBA00022679"/>
    </source>
</evidence>
<dbReference type="Gene3D" id="1.20.5.1930">
    <property type="match status" value="1"/>
</dbReference>
<dbReference type="PANTHER" id="PTHR24421">
    <property type="entry name" value="NITRATE/NITRITE SENSOR PROTEIN NARX-RELATED"/>
    <property type="match status" value="1"/>
</dbReference>
<dbReference type="InterPro" id="IPR003594">
    <property type="entry name" value="HATPase_dom"/>
</dbReference>
<evidence type="ECO:0000313" key="13">
    <source>
        <dbReference type="Proteomes" id="UP000520156"/>
    </source>
</evidence>
<keyword evidence="2" id="KW-1003">Cell membrane</keyword>
<keyword evidence="6 9" id="KW-1133">Transmembrane helix</keyword>
<feature type="transmembrane region" description="Helical" evidence="9">
    <location>
        <begin position="155"/>
        <end position="171"/>
    </location>
</feature>
<name>A0A7X1F984_9SPHN</name>
<accession>A0A7X1F984</accession>
<reference evidence="12 13" key="1">
    <citation type="submission" date="2020-08" db="EMBL/GenBank/DDBJ databases">
        <title>The genome sequence of Novosphingobium flavum 4Y4.</title>
        <authorList>
            <person name="Liu Y."/>
        </authorList>
    </citation>
    <scope>NUCLEOTIDE SEQUENCE [LARGE SCALE GENOMIC DNA]</scope>
    <source>
        <strain evidence="12 13">4Y4</strain>
    </source>
</reference>
<evidence type="ECO:0000313" key="12">
    <source>
        <dbReference type="EMBL" id="MBC2652712.1"/>
    </source>
</evidence>